<name>A0A381J7Z3_9CLOT</name>
<feature type="domain" description="Nitroreductase" evidence="1">
    <location>
        <begin position="63"/>
        <end position="244"/>
    </location>
</feature>
<dbReference type="NCBIfam" id="TIGR03605">
    <property type="entry name" value="antibiot_sagB"/>
    <property type="match status" value="1"/>
</dbReference>
<evidence type="ECO:0000313" key="2">
    <source>
        <dbReference type="EMBL" id="SUY46502.1"/>
    </source>
</evidence>
<keyword evidence="3" id="KW-1185">Reference proteome</keyword>
<dbReference type="InterPro" id="IPR029479">
    <property type="entry name" value="Nitroreductase"/>
</dbReference>
<dbReference type="SUPFAM" id="SSF55469">
    <property type="entry name" value="FMN-dependent nitroreductase-like"/>
    <property type="match status" value="1"/>
</dbReference>
<evidence type="ECO:0000259" key="1">
    <source>
        <dbReference type="Pfam" id="PF00881"/>
    </source>
</evidence>
<dbReference type="CDD" id="cd02142">
    <property type="entry name" value="McbC_SagB-like_oxidoreductase"/>
    <property type="match status" value="1"/>
</dbReference>
<dbReference type="PANTHER" id="PTHR43745">
    <property type="entry name" value="NITROREDUCTASE MJ1384-RELATED"/>
    <property type="match status" value="1"/>
</dbReference>
<dbReference type="InterPro" id="IPR020051">
    <property type="entry name" value="SagB-type_dehydrogenase"/>
</dbReference>
<dbReference type="InterPro" id="IPR000415">
    <property type="entry name" value="Nitroreductase-like"/>
</dbReference>
<dbReference type="PANTHER" id="PTHR43745:SF2">
    <property type="entry name" value="NITROREDUCTASE MJ1384-RELATED"/>
    <property type="match status" value="1"/>
</dbReference>
<evidence type="ECO:0000313" key="3">
    <source>
        <dbReference type="Proteomes" id="UP000254664"/>
    </source>
</evidence>
<dbReference type="GO" id="GO:0016491">
    <property type="term" value="F:oxidoreductase activity"/>
    <property type="evidence" value="ECO:0007669"/>
    <property type="project" value="InterPro"/>
</dbReference>
<dbReference type="OrthoDB" id="9801593at2"/>
<proteinExistence type="predicted"/>
<dbReference type="InterPro" id="IPR052544">
    <property type="entry name" value="Bacteriocin_Proc_Enz"/>
</dbReference>
<dbReference type="RefSeq" id="WP_115640571.1">
    <property type="nucleotide sequence ID" value="NZ_UFWZ01000001.1"/>
</dbReference>
<dbReference type="Gene3D" id="3.40.109.10">
    <property type="entry name" value="NADH Oxidase"/>
    <property type="match status" value="1"/>
</dbReference>
<sequence>MINMFPKRNLALEYHENSKELPRNLPFNPKIQYKIYPSAPNIELTTITLDKQIEANEFVKILLSRKSTRNFKQDGINLKELSQLLPLSFGLRNQNSSSDIFRTYASAGARYPIEVYPVVLRSNDMELGIYHYNVVDNALEFIKSGDYSQKIYGFYEDQQFVSSAPCIIFFSMVFERTMQKYGERGYRFIYLDAGHMSQNLYLMAEYLGLGVVALGAGMKSDDKIDNLIGLTHTIENTFLGFAVGLPGIVE</sequence>
<dbReference type="Proteomes" id="UP000254664">
    <property type="component" value="Unassembled WGS sequence"/>
</dbReference>
<gene>
    <name evidence="2" type="ORF">NCTC9836_00798</name>
</gene>
<organism evidence="2 3">
    <name type="scientific">Clostridium putrefaciens</name>
    <dbReference type="NCBI Taxonomy" id="99675"/>
    <lineage>
        <taxon>Bacteria</taxon>
        <taxon>Bacillati</taxon>
        <taxon>Bacillota</taxon>
        <taxon>Clostridia</taxon>
        <taxon>Eubacteriales</taxon>
        <taxon>Clostridiaceae</taxon>
        <taxon>Clostridium</taxon>
    </lineage>
</organism>
<dbReference type="AlphaFoldDB" id="A0A381J7Z3"/>
<dbReference type="EMBL" id="UFWZ01000001">
    <property type="protein sequence ID" value="SUY46502.1"/>
    <property type="molecule type" value="Genomic_DNA"/>
</dbReference>
<protein>
    <submittedName>
        <fullName evidence="2">Nitroreductase family protein</fullName>
    </submittedName>
</protein>
<dbReference type="Pfam" id="PF00881">
    <property type="entry name" value="Nitroreductase"/>
    <property type="match status" value="1"/>
</dbReference>
<reference evidence="2 3" key="1">
    <citation type="submission" date="2018-06" db="EMBL/GenBank/DDBJ databases">
        <authorList>
            <consortium name="Pathogen Informatics"/>
            <person name="Doyle S."/>
        </authorList>
    </citation>
    <scope>NUCLEOTIDE SEQUENCE [LARGE SCALE GENOMIC DNA]</scope>
    <source>
        <strain evidence="2 3">NCTC9836</strain>
    </source>
</reference>
<accession>A0A381J7Z3</accession>